<evidence type="ECO:0000313" key="2">
    <source>
        <dbReference type="EMBL" id="MQL77307.1"/>
    </source>
</evidence>
<gene>
    <name evidence="2" type="ORF">Taro_009713</name>
</gene>
<dbReference type="Proteomes" id="UP000652761">
    <property type="component" value="Unassembled WGS sequence"/>
</dbReference>
<organism evidence="2 3">
    <name type="scientific">Colocasia esculenta</name>
    <name type="common">Wild taro</name>
    <name type="synonym">Arum esculentum</name>
    <dbReference type="NCBI Taxonomy" id="4460"/>
    <lineage>
        <taxon>Eukaryota</taxon>
        <taxon>Viridiplantae</taxon>
        <taxon>Streptophyta</taxon>
        <taxon>Embryophyta</taxon>
        <taxon>Tracheophyta</taxon>
        <taxon>Spermatophyta</taxon>
        <taxon>Magnoliopsida</taxon>
        <taxon>Liliopsida</taxon>
        <taxon>Araceae</taxon>
        <taxon>Aroideae</taxon>
        <taxon>Colocasieae</taxon>
        <taxon>Colocasia</taxon>
    </lineage>
</organism>
<sequence>MGENKGSVKKVKGGSQLPNLDLPKGGGRTAPPQPHGFSSSPPFNSPPLPFFASAGELQPFLLAMAPPVRRTGEDIKKP</sequence>
<evidence type="ECO:0000313" key="3">
    <source>
        <dbReference type="Proteomes" id="UP000652761"/>
    </source>
</evidence>
<feature type="region of interest" description="Disordered" evidence="1">
    <location>
        <begin position="1"/>
        <end position="50"/>
    </location>
</feature>
<dbReference type="EMBL" id="NMUH01000343">
    <property type="protein sequence ID" value="MQL77307.1"/>
    <property type="molecule type" value="Genomic_DNA"/>
</dbReference>
<comment type="caution">
    <text evidence="2">The sequence shown here is derived from an EMBL/GenBank/DDBJ whole genome shotgun (WGS) entry which is preliminary data.</text>
</comment>
<reference evidence="2" key="1">
    <citation type="submission" date="2017-07" db="EMBL/GenBank/DDBJ databases">
        <title>Taro Niue Genome Assembly and Annotation.</title>
        <authorList>
            <person name="Atibalentja N."/>
            <person name="Keating K."/>
            <person name="Fields C.J."/>
        </authorList>
    </citation>
    <scope>NUCLEOTIDE SEQUENCE</scope>
    <source>
        <strain evidence="2">Niue_2</strain>
        <tissue evidence="2">Leaf</tissue>
    </source>
</reference>
<dbReference type="AlphaFoldDB" id="A0A843U5L1"/>
<keyword evidence="3" id="KW-1185">Reference proteome</keyword>
<evidence type="ECO:0000256" key="1">
    <source>
        <dbReference type="SAM" id="MobiDB-lite"/>
    </source>
</evidence>
<name>A0A843U5L1_COLES</name>
<protein>
    <submittedName>
        <fullName evidence="2">Uncharacterized protein</fullName>
    </submittedName>
</protein>
<accession>A0A843U5L1</accession>
<proteinExistence type="predicted"/>